<reference evidence="3 4" key="1">
    <citation type="submission" date="2019-01" db="EMBL/GenBank/DDBJ databases">
        <title>Nuclear Genome Assembly of the Microalgal Biofuel strain Nannochloropsis salina CCMP1776.</title>
        <authorList>
            <person name="Hovde B."/>
        </authorList>
    </citation>
    <scope>NUCLEOTIDE SEQUENCE [LARGE SCALE GENOMIC DNA]</scope>
    <source>
        <strain evidence="3 4">CCMP1776</strain>
    </source>
</reference>
<dbReference type="EMBL" id="SDOX01000069">
    <property type="protein sequence ID" value="TFJ83138.1"/>
    <property type="molecule type" value="Genomic_DNA"/>
</dbReference>
<organism evidence="3 4">
    <name type="scientific">Nannochloropsis salina CCMP1776</name>
    <dbReference type="NCBI Taxonomy" id="1027361"/>
    <lineage>
        <taxon>Eukaryota</taxon>
        <taxon>Sar</taxon>
        <taxon>Stramenopiles</taxon>
        <taxon>Ochrophyta</taxon>
        <taxon>Eustigmatophyceae</taxon>
        <taxon>Eustigmatales</taxon>
        <taxon>Monodopsidaceae</taxon>
        <taxon>Microchloropsis</taxon>
        <taxon>Microchloropsis salina</taxon>
    </lineage>
</organism>
<accession>A0A4D9D3D8</accession>
<dbReference type="InterPro" id="IPR000182">
    <property type="entry name" value="GNAT_dom"/>
</dbReference>
<dbReference type="Gene3D" id="3.40.50.150">
    <property type="entry name" value="Vaccinia Virus protein VP39"/>
    <property type="match status" value="1"/>
</dbReference>
<evidence type="ECO:0000313" key="3">
    <source>
        <dbReference type="EMBL" id="TFJ83138.1"/>
    </source>
</evidence>
<dbReference type="PROSITE" id="PS51186">
    <property type="entry name" value="GNAT"/>
    <property type="match status" value="1"/>
</dbReference>
<sequence length="393" mass="42624">MEAVLGYMRVQEVKILLSTLPTVAPSSSLLIIDTGRTAALKHDDAVAAAVDAAFEARGCSLTGLAGWKDSHAVHRDLRAWGWRGRIEASTLWEVEREGGREGGRAGGGRAPGPEAVEREGNEDEEAFDEYAAWHYFTQQSWHIRASAAPSCDTLVSLPPSLPPSPSLSFRPYVPRTGDRGHVLRLVEEGREGAKEGRPSVVSFVAKSVTKDLKLLEAGLFPGRFWLVVEGVQEGKEEGRIVGCVGVRVLRREGKKGEGGEAARMGRPVGEVVRLSVRKDKRGRGIGLRMLDYVEEFARLMHVNEKGRKASGRGEHGDEKEGEEAPMEGGREPNEGNSEGPTGVGLSALRATTLGEDALPGALSLYVKRAGWVVERETAYGKEGEVLYHLCKQL</sequence>
<feature type="domain" description="N-acetyltransferase" evidence="2">
    <location>
        <begin position="187"/>
        <end position="393"/>
    </location>
</feature>
<dbReference type="GO" id="GO:0016747">
    <property type="term" value="F:acyltransferase activity, transferring groups other than amino-acyl groups"/>
    <property type="evidence" value="ECO:0007669"/>
    <property type="project" value="InterPro"/>
</dbReference>
<evidence type="ECO:0000313" key="4">
    <source>
        <dbReference type="Proteomes" id="UP000355283"/>
    </source>
</evidence>
<dbReference type="InterPro" id="IPR016181">
    <property type="entry name" value="Acyl_CoA_acyltransferase"/>
</dbReference>
<feature type="compositionally biased region" description="Basic and acidic residues" evidence="1">
    <location>
        <begin position="306"/>
        <end position="318"/>
    </location>
</feature>
<dbReference type="AlphaFoldDB" id="A0A4D9D3D8"/>
<evidence type="ECO:0000259" key="2">
    <source>
        <dbReference type="PROSITE" id="PS51186"/>
    </source>
</evidence>
<keyword evidence="4" id="KW-1185">Reference proteome</keyword>
<gene>
    <name evidence="3" type="ORF">NSK_005558</name>
</gene>
<evidence type="ECO:0000256" key="1">
    <source>
        <dbReference type="SAM" id="MobiDB-lite"/>
    </source>
</evidence>
<dbReference type="Gene3D" id="3.40.630.30">
    <property type="match status" value="1"/>
</dbReference>
<comment type="caution">
    <text evidence="3">The sequence shown here is derived from an EMBL/GenBank/DDBJ whole genome shotgun (WGS) entry which is preliminary data.</text>
</comment>
<dbReference type="InterPro" id="IPR029063">
    <property type="entry name" value="SAM-dependent_MTases_sf"/>
</dbReference>
<proteinExistence type="predicted"/>
<dbReference type="Pfam" id="PF00583">
    <property type="entry name" value="Acetyltransf_1"/>
    <property type="match status" value="1"/>
</dbReference>
<dbReference type="Proteomes" id="UP000355283">
    <property type="component" value="Unassembled WGS sequence"/>
</dbReference>
<dbReference type="SUPFAM" id="SSF55729">
    <property type="entry name" value="Acyl-CoA N-acyltransferases (Nat)"/>
    <property type="match status" value="1"/>
</dbReference>
<dbReference type="CDD" id="cd04301">
    <property type="entry name" value="NAT_SF"/>
    <property type="match status" value="1"/>
</dbReference>
<name>A0A4D9D3D8_9STRA</name>
<protein>
    <recommendedName>
        <fullName evidence="2">N-acetyltransferase domain-containing protein</fullName>
    </recommendedName>
</protein>
<dbReference type="OrthoDB" id="10506975at2759"/>
<feature type="region of interest" description="Disordered" evidence="1">
    <location>
        <begin position="96"/>
        <end position="119"/>
    </location>
</feature>
<feature type="region of interest" description="Disordered" evidence="1">
    <location>
        <begin position="306"/>
        <end position="344"/>
    </location>
</feature>